<gene>
    <name evidence="1" type="ORF">LUZ62_018648</name>
</gene>
<proteinExistence type="predicted"/>
<dbReference type="Pfam" id="PF05623">
    <property type="entry name" value="DUF789"/>
    <property type="match status" value="1"/>
</dbReference>
<dbReference type="AlphaFoldDB" id="A0AAV8GRV8"/>
<dbReference type="PANTHER" id="PTHR31343">
    <property type="entry name" value="T15D22.8"/>
    <property type="match status" value="1"/>
</dbReference>
<dbReference type="EMBL" id="JAMFTS010000001">
    <property type="protein sequence ID" value="KAJ4806082.1"/>
    <property type="molecule type" value="Genomic_DNA"/>
</dbReference>
<evidence type="ECO:0000313" key="2">
    <source>
        <dbReference type="Proteomes" id="UP001140206"/>
    </source>
</evidence>
<evidence type="ECO:0000313" key="1">
    <source>
        <dbReference type="EMBL" id="KAJ4806082.1"/>
    </source>
</evidence>
<name>A0AAV8GRV8_9POAL</name>
<dbReference type="InterPro" id="IPR008507">
    <property type="entry name" value="DUF789"/>
</dbReference>
<protein>
    <submittedName>
        <fullName evidence="1">Plant/protein (DUF789)</fullName>
    </submittedName>
</protein>
<organism evidence="1 2">
    <name type="scientific">Rhynchospora pubera</name>
    <dbReference type="NCBI Taxonomy" id="906938"/>
    <lineage>
        <taxon>Eukaryota</taxon>
        <taxon>Viridiplantae</taxon>
        <taxon>Streptophyta</taxon>
        <taxon>Embryophyta</taxon>
        <taxon>Tracheophyta</taxon>
        <taxon>Spermatophyta</taxon>
        <taxon>Magnoliopsida</taxon>
        <taxon>Liliopsida</taxon>
        <taxon>Poales</taxon>
        <taxon>Cyperaceae</taxon>
        <taxon>Cyperoideae</taxon>
        <taxon>Rhynchosporeae</taxon>
        <taxon>Rhynchospora</taxon>
    </lineage>
</organism>
<reference evidence="1" key="1">
    <citation type="submission" date="2022-08" db="EMBL/GenBank/DDBJ databases">
        <authorList>
            <person name="Marques A."/>
        </authorList>
    </citation>
    <scope>NUCLEOTIDE SEQUENCE</scope>
    <source>
        <strain evidence="1">RhyPub2mFocal</strain>
        <tissue evidence="1">Leaves</tissue>
    </source>
</reference>
<dbReference type="PANTHER" id="PTHR31343:SF29">
    <property type="entry name" value="DUF789 DOMAIN-CONTAINING PROTEIN"/>
    <property type="match status" value="1"/>
</dbReference>
<sequence>MCCLANKNVEPEVTKFPHQQFQSSKKVIFLLKQKNPKEKEPSTHFPLTPSSTPNALTKIAPQLLNSSHPRIQSQLLPKKGTTKPFHSNCYSLKIFFSFQALARAWYDSLKGYLLIERREATFLSSGIDLWRIERGKVLLVLVTLKEMETDSRRKYSSNLERFLSCVTPSVPLYSLSKDSFKDPNCLFQRDGGEIVECFALEDLWDWYAECSAYGLGVPVGLNTGDCMVQYYVPYLSALQIYTNKSPIISRSNGATEESESDWWSDDSAASEKLSKSWDDVSVSDDTTYEPETSPKDRFGNLYFHFVEWNSPYQRIPLFDKINELSRDHPGLMSFKSAEVSPASWMSIAWYPIYHIPARGNSKEMATCFLTYHTISSLFQDCPSDEKDVLNDGVLTAAPTKAKRKKHTTLSPFGLVTYKMQGNVWRDPEASRTIGTLYSAADSWLRQLGVHHHDFNFFTNHSCK</sequence>
<accession>A0AAV8GRV8</accession>
<dbReference type="Proteomes" id="UP001140206">
    <property type="component" value="Chromosome 1"/>
</dbReference>
<keyword evidence="2" id="KW-1185">Reference proteome</keyword>
<comment type="caution">
    <text evidence="1">The sequence shown here is derived from an EMBL/GenBank/DDBJ whole genome shotgun (WGS) entry which is preliminary data.</text>
</comment>